<dbReference type="InterPro" id="IPR013783">
    <property type="entry name" value="Ig-like_fold"/>
</dbReference>
<reference evidence="10" key="2">
    <citation type="submission" date="2025-09" db="UniProtKB">
        <authorList>
            <consortium name="Ensembl"/>
        </authorList>
    </citation>
    <scope>IDENTIFICATION</scope>
</reference>
<evidence type="ECO:0000256" key="5">
    <source>
        <dbReference type="ARBA" id="ARBA00023136"/>
    </source>
</evidence>
<protein>
    <recommendedName>
        <fullName evidence="9">Ig-like domain-containing protein</fullName>
    </recommendedName>
</protein>
<keyword evidence="5 8" id="KW-0472">Membrane</keyword>
<dbReference type="InterPro" id="IPR036179">
    <property type="entry name" value="Ig-like_dom_sf"/>
</dbReference>
<name>A0A8C6NTR6_NOTFU</name>
<evidence type="ECO:0000256" key="3">
    <source>
        <dbReference type="ARBA" id="ARBA00022729"/>
    </source>
</evidence>
<dbReference type="SMART" id="SM00406">
    <property type="entry name" value="IGv"/>
    <property type="match status" value="2"/>
</dbReference>
<feature type="transmembrane region" description="Helical" evidence="8">
    <location>
        <begin position="238"/>
        <end position="260"/>
    </location>
</feature>
<dbReference type="GO" id="GO:0009617">
    <property type="term" value="P:response to bacterium"/>
    <property type="evidence" value="ECO:0007669"/>
    <property type="project" value="TreeGrafter"/>
</dbReference>
<evidence type="ECO:0000313" key="11">
    <source>
        <dbReference type="Proteomes" id="UP000694548"/>
    </source>
</evidence>
<dbReference type="SUPFAM" id="SSF48726">
    <property type="entry name" value="Immunoglobulin"/>
    <property type="match status" value="2"/>
</dbReference>
<dbReference type="PROSITE" id="PS50835">
    <property type="entry name" value="IG_LIKE"/>
    <property type="match status" value="2"/>
</dbReference>
<keyword evidence="8" id="KW-1133">Transmembrane helix</keyword>
<dbReference type="GeneTree" id="ENSGT00950000182968"/>
<dbReference type="InterPro" id="IPR007110">
    <property type="entry name" value="Ig-like_dom"/>
</dbReference>
<dbReference type="InterPro" id="IPR052051">
    <property type="entry name" value="TCR_complex_component"/>
</dbReference>
<reference evidence="10" key="1">
    <citation type="submission" date="2025-08" db="UniProtKB">
        <authorList>
            <consortium name="Ensembl"/>
        </authorList>
    </citation>
    <scope>IDENTIFICATION</scope>
</reference>
<dbReference type="PANTHER" id="PTHR19433">
    <property type="entry name" value="T-CELL RECEPTOR ALPHA CHAIN V REGION-RELATED"/>
    <property type="match status" value="1"/>
</dbReference>
<keyword evidence="3" id="KW-0732">Signal</keyword>
<keyword evidence="8" id="KW-0812">Transmembrane</keyword>
<dbReference type="PANTHER" id="PTHR19433:SF127">
    <property type="entry name" value="NITR9"/>
    <property type="match status" value="1"/>
</dbReference>
<dbReference type="InterPro" id="IPR013106">
    <property type="entry name" value="Ig_V-set"/>
</dbReference>
<evidence type="ECO:0000313" key="10">
    <source>
        <dbReference type="Ensembl" id="ENSNFUP00015024707.1"/>
    </source>
</evidence>
<dbReference type="InterPro" id="IPR003599">
    <property type="entry name" value="Ig_sub"/>
</dbReference>
<dbReference type="AlphaFoldDB" id="A0A8C6NTR6"/>
<dbReference type="SMART" id="SM00409">
    <property type="entry name" value="IG"/>
    <property type="match status" value="2"/>
</dbReference>
<comment type="subcellular location">
    <subcellularLocation>
        <location evidence="1">Cell membrane</location>
    </subcellularLocation>
</comment>
<evidence type="ECO:0000256" key="7">
    <source>
        <dbReference type="ARBA" id="ARBA00023180"/>
    </source>
</evidence>
<sequence>METFGVIQEKYDTVLCLHLTVKARETETLSCSCRNQSASFFSWYKQSLGGKPRIISSRMKHSTHAEIPTEYRKRFQVVAPTQESTNNLVISDLEPSDSGTYYCGIFVMHAIEFGQGVFLHVQTSLQSPPSVVHQPAMELLRLGSFVNLSCVVYAEQCEEEQNFYWFRDGVSQSAVTHPSGKHCTSLSSRKPNWTNCTLSLELKSLSSSDVGTYYCVLVSCGQTTFGNGIKVEIVGSSSLVFCLSLLLVVSLIVLLVLFVLTYKMKSKLHFGHDADSLHCAAASFRRSSERHHREDTGDVCVYSRVKSGNV</sequence>
<dbReference type="Proteomes" id="UP000694548">
    <property type="component" value="Unassembled WGS sequence"/>
</dbReference>
<evidence type="ECO:0000256" key="8">
    <source>
        <dbReference type="SAM" id="Phobius"/>
    </source>
</evidence>
<organism evidence="10 11">
    <name type="scientific">Nothobranchius furzeri</name>
    <name type="common">Turquoise killifish</name>
    <dbReference type="NCBI Taxonomy" id="105023"/>
    <lineage>
        <taxon>Eukaryota</taxon>
        <taxon>Metazoa</taxon>
        <taxon>Chordata</taxon>
        <taxon>Craniata</taxon>
        <taxon>Vertebrata</taxon>
        <taxon>Euteleostomi</taxon>
        <taxon>Actinopterygii</taxon>
        <taxon>Neopterygii</taxon>
        <taxon>Teleostei</taxon>
        <taxon>Neoteleostei</taxon>
        <taxon>Acanthomorphata</taxon>
        <taxon>Ovalentaria</taxon>
        <taxon>Atherinomorphae</taxon>
        <taxon>Cyprinodontiformes</taxon>
        <taxon>Nothobranchiidae</taxon>
        <taxon>Nothobranchius</taxon>
    </lineage>
</organism>
<keyword evidence="2" id="KW-1003">Cell membrane</keyword>
<evidence type="ECO:0000256" key="6">
    <source>
        <dbReference type="ARBA" id="ARBA00023157"/>
    </source>
</evidence>
<proteinExistence type="predicted"/>
<dbReference type="GO" id="GO:0002376">
    <property type="term" value="P:immune system process"/>
    <property type="evidence" value="ECO:0007669"/>
    <property type="project" value="UniProtKB-KW"/>
</dbReference>
<evidence type="ECO:0000256" key="4">
    <source>
        <dbReference type="ARBA" id="ARBA00022859"/>
    </source>
</evidence>
<feature type="domain" description="Ig-like" evidence="9">
    <location>
        <begin position="25"/>
        <end position="103"/>
    </location>
</feature>
<feature type="domain" description="Ig-like" evidence="9">
    <location>
        <begin position="129"/>
        <end position="232"/>
    </location>
</feature>
<evidence type="ECO:0000256" key="2">
    <source>
        <dbReference type="ARBA" id="ARBA00022475"/>
    </source>
</evidence>
<dbReference type="Gene3D" id="2.60.40.10">
    <property type="entry name" value="Immunoglobulins"/>
    <property type="match status" value="2"/>
</dbReference>
<dbReference type="Ensembl" id="ENSNFUT00015025827.1">
    <property type="protein sequence ID" value="ENSNFUP00015024707.1"/>
    <property type="gene ID" value="ENSNFUG00015011962.1"/>
</dbReference>
<keyword evidence="11" id="KW-1185">Reference proteome</keyword>
<keyword evidence="6" id="KW-1015">Disulfide bond</keyword>
<evidence type="ECO:0000256" key="1">
    <source>
        <dbReference type="ARBA" id="ARBA00004236"/>
    </source>
</evidence>
<keyword evidence="7" id="KW-0325">Glycoprotein</keyword>
<dbReference type="GO" id="GO:0005886">
    <property type="term" value="C:plasma membrane"/>
    <property type="evidence" value="ECO:0007669"/>
    <property type="project" value="UniProtKB-SubCell"/>
</dbReference>
<accession>A0A8C6NTR6</accession>
<dbReference type="Pfam" id="PF13927">
    <property type="entry name" value="Ig_3"/>
    <property type="match status" value="1"/>
</dbReference>
<evidence type="ECO:0000259" key="9">
    <source>
        <dbReference type="PROSITE" id="PS50835"/>
    </source>
</evidence>
<keyword evidence="4" id="KW-0391">Immunity</keyword>
<dbReference type="Pfam" id="PF07686">
    <property type="entry name" value="V-set"/>
    <property type="match status" value="1"/>
</dbReference>